<proteinExistence type="predicted"/>
<dbReference type="InterPro" id="IPR032369">
    <property type="entry name" value="DUF4872"/>
</dbReference>
<dbReference type="Pfam" id="PF14399">
    <property type="entry name" value="BtrH_N"/>
    <property type="match status" value="1"/>
</dbReference>
<dbReference type="STRING" id="244292.ABW17_28415"/>
<feature type="domain" description="DUF4872" evidence="2">
    <location>
        <begin position="160"/>
        <end position="344"/>
    </location>
</feature>
<name>A0A0F5NBE2_9MYCO</name>
<evidence type="ECO:0000313" key="4">
    <source>
        <dbReference type="Proteomes" id="UP000193781"/>
    </source>
</evidence>
<sequence>MARVEVPYRHELGGHCGSGALRDLTEWAGLRWGVHAPREGLVFALSGTLDFSYARSDELFPPVYLVGRGPDLEEQYLTNVGAQFEIRATDDGDLGWKWVTDQLDRRTPVMVWADIAHLPYLRARLSMSRHDIVITGYDDDRGVALVVDNDRDSVQLVPYEDLRRARSSTGFPVPTRHTAYIVDWPTTAPDLAAIAGPALIRSAQAMAAITDSRGLTVTRDPEAQKDGLDGVEHFAVDVAAWPDALDDHNLESALFALWAFIEKAGTGGGLFRALQADGCRSIANLLHSEAALEASRAAREVSTAWTEVARMAYNPGTPLRARAAATAAAAERVPDAEKRLTESLFAAGAALT</sequence>
<protein>
    <submittedName>
        <fullName evidence="3">PRTRC system protein E</fullName>
    </submittedName>
</protein>
<reference evidence="3 4" key="1">
    <citation type="submission" date="2016-01" db="EMBL/GenBank/DDBJ databases">
        <title>The new phylogeny of the genus Mycobacterium.</title>
        <authorList>
            <person name="Tarcisio F."/>
            <person name="Conor M."/>
            <person name="Antonella G."/>
            <person name="Elisabetta G."/>
            <person name="Giulia F.S."/>
            <person name="Sara T."/>
            <person name="Anna F."/>
            <person name="Clotilde B."/>
            <person name="Roberto B."/>
            <person name="Veronica D.S."/>
            <person name="Fabio R."/>
            <person name="Monica P."/>
            <person name="Olivier J."/>
            <person name="Enrico T."/>
            <person name="Nicola S."/>
        </authorList>
    </citation>
    <scope>NUCLEOTIDE SEQUENCE [LARGE SCALE GENOMIC DNA]</scope>
    <source>
        <strain evidence="3 4">DSM 44803</strain>
    </source>
</reference>
<dbReference type="InterPro" id="IPR026935">
    <property type="entry name" value="BtrH_N"/>
</dbReference>
<organism evidence="3 4">
    <name type="scientific">Mycobacterium nebraskense</name>
    <dbReference type="NCBI Taxonomy" id="244292"/>
    <lineage>
        <taxon>Bacteria</taxon>
        <taxon>Bacillati</taxon>
        <taxon>Actinomycetota</taxon>
        <taxon>Actinomycetes</taxon>
        <taxon>Mycobacteriales</taxon>
        <taxon>Mycobacteriaceae</taxon>
        <taxon>Mycobacterium</taxon>
    </lineage>
</organism>
<dbReference type="Pfam" id="PF16169">
    <property type="entry name" value="DUF4872"/>
    <property type="match status" value="1"/>
</dbReference>
<dbReference type="OrthoDB" id="4075615at2"/>
<gene>
    <name evidence="3" type="ORF">AWC17_24415</name>
</gene>
<evidence type="ECO:0000259" key="2">
    <source>
        <dbReference type="Pfam" id="PF16169"/>
    </source>
</evidence>
<dbReference type="RefSeq" id="WP_007172225.1">
    <property type="nucleotide sequence ID" value="NZ_JACKSS010000117.1"/>
</dbReference>
<dbReference type="EMBL" id="LQPH01000022">
    <property type="protein sequence ID" value="ORW34365.1"/>
    <property type="molecule type" value="Genomic_DNA"/>
</dbReference>
<evidence type="ECO:0000259" key="1">
    <source>
        <dbReference type="Pfam" id="PF14399"/>
    </source>
</evidence>
<evidence type="ECO:0000313" key="3">
    <source>
        <dbReference type="EMBL" id="ORW34365.1"/>
    </source>
</evidence>
<accession>A0A0F5NBE2</accession>
<keyword evidence="4" id="KW-1185">Reference proteome</keyword>
<feature type="domain" description="Butirosin biosynthesis protein H N-terminal" evidence="1">
    <location>
        <begin position="15"/>
        <end position="149"/>
    </location>
</feature>
<dbReference type="AlphaFoldDB" id="A0A0F5NBE2"/>
<dbReference type="Proteomes" id="UP000193781">
    <property type="component" value="Unassembled WGS sequence"/>
</dbReference>
<comment type="caution">
    <text evidence="3">The sequence shown here is derived from an EMBL/GenBank/DDBJ whole genome shotgun (WGS) entry which is preliminary data.</text>
</comment>